<accession>C1MGV4</accession>
<dbReference type="PANTHER" id="PTHR12645:SF0">
    <property type="entry name" value="FAD-LINKED SULFHYDRYL OXIDASE ALR"/>
    <property type="match status" value="1"/>
</dbReference>
<keyword evidence="9" id="KW-1185">Reference proteome</keyword>
<keyword evidence="4 6" id="KW-0560">Oxidoreductase</keyword>
<dbReference type="eggNOG" id="KOG3355">
    <property type="taxonomic scope" value="Eukaryota"/>
</dbReference>
<organism evidence="9">
    <name type="scientific">Micromonas pusilla (strain CCMP1545)</name>
    <name type="common">Picoplanktonic green alga</name>
    <dbReference type="NCBI Taxonomy" id="564608"/>
    <lineage>
        <taxon>Eukaryota</taxon>
        <taxon>Viridiplantae</taxon>
        <taxon>Chlorophyta</taxon>
        <taxon>Mamiellophyceae</taxon>
        <taxon>Mamiellales</taxon>
        <taxon>Mamiellaceae</taxon>
        <taxon>Micromonas</taxon>
    </lineage>
</organism>
<dbReference type="Proteomes" id="UP000001876">
    <property type="component" value="Unassembled WGS sequence"/>
</dbReference>
<keyword evidence="2 6" id="KW-0285">Flavoprotein</keyword>
<dbReference type="OMA" id="FALWMCQ"/>
<reference evidence="8 9" key="1">
    <citation type="journal article" date="2009" name="Science">
        <title>Green evolution and dynamic adaptations revealed by genomes of the marine picoeukaryotes Micromonas.</title>
        <authorList>
            <person name="Worden A.Z."/>
            <person name="Lee J.H."/>
            <person name="Mock T."/>
            <person name="Rouze P."/>
            <person name="Simmons M.P."/>
            <person name="Aerts A.L."/>
            <person name="Allen A.E."/>
            <person name="Cuvelier M.L."/>
            <person name="Derelle E."/>
            <person name="Everett M.V."/>
            <person name="Foulon E."/>
            <person name="Grimwood J."/>
            <person name="Gundlach H."/>
            <person name="Henrissat B."/>
            <person name="Napoli C."/>
            <person name="McDonald S.M."/>
            <person name="Parker M.S."/>
            <person name="Rombauts S."/>
            <person name="Salamov A."/>
            <person name="Von Dassow P."/>
            <person name="Badger J.H."/>
            <person name="Coutinho P.M."/>
            <person name="Demir E."/>
            <person name="Dubchak I."/>
            <person name="Gentemann C."/>
            <person name="Eikrem W."/>
            <person name="Gready J.E."/>
            <person name="John U."/>
            <person name="Lanier W."/>
            <person name="Lindquist E.A."/>
            <person name="Lucas S."/>
            <person name="Mayer K.F."/>
            <person name="Moreau H."/>
            <person name="Not F."/>
            <person name="Otillar R."/>
            <person name="Panaud O."/>
            <person name="Pangilinan J."/>
            <person name="Paulsen I."/>
            <person name="Piegu B."/>
            <person name="Poliakov A."/>
            <person name="Robbens S."/>
            <person name="Schmutz J."/>
            <person name="Toulza E."/>
            <person name="Wyss T."/>
            <person name="Zelensky A."/>
            <person name="Zhou K."/>
            <person name="Armbrust E.V."/>
            <person name="Bhattacharya D."/>
            <person name="Goodenough U.W."/>
            <person name="Van de Peer Y."/>
            <person name="Grigoriev I.V."/>
        </authorList>
    </citation>
    <scope>NUCLEOTIDE SEQUENCE [LARGE SCALE GENOMIC DNA]</scope>
    <source>
        <strain evidence="8 9">CCMP1545</strain>
    </source>
</reference>
<evidence type="ECO:0000313" key="9">
    <source>
        <dbReference type="Proteomes" id="UP000001876"/>
    </source>
</evidence>
<dbReference type="GO" id="GO:0005739">
    <property type="term" value="C:mitochondrion"/>
    <property type="evidence" value="ECO:0007669"/>
    <property type="project" value="TreeGrafter"/>
</dbReference>
<comment type="cofactor">
    <cofactor evidence="1 6">
        <name>FAD</name>
        <dbReference type="ChEBI" id="CHEBI:57692"/>
    </cofactor>
</comment>
<name>C1MGV4_MICPC</name>
<evidence type="ECO:0000256" key="3">
    <source>
        <dbReference type="ARBA" id="ARBA00022827"/>
    </source>
</evidence>
<dbReference type="AlphaFoldDB" id="C1MGV4"/>
<dbReference type="Pfam" id="PF04777">
    <property type="entry name" value="Evr1_Alr"/>
    <property type="match status" value="1"/>
</dbReference>
<dbReference type="InterPro" id="IPR017905">
    <property type="entry name" value="ERV/ALR_sulphydryl_oxidase"/>
</dbReference>
<evidence type="ECO:0000256" key="6">
    <source>
        <dbReference type="RuleBase" id="RU371123"/>
    </source>
</evidence>
<evidence type="ECO:0000256" key="4">
    <source>
        <dbReference type="ARBA" id="ARBA00023002"/>
    </source>
</evidence>
<evidence type="ECO:0000256" key="2">
    <source>
        <dbReference type="ARBA" id="ARBA00022630"/>
    </source>
</evidence>
<dbReference type="GO" id="GO:0050660">
    <property type="term" value="F:flavin adenine dinucleotide binding"/>
    <property type="evidence" value="ECO:0007669"/>
    <property type="project" value="TreeGrafter"/>
</dbReference>
<dbReference type="PROSITE" id="PS51324">
    <property type="entry name" value="ERV_ALR"/>
    <property type="match status" value="1"/>
</dbReference>
<dbReference type="GO" id="GO:0016971">
    <property type="term" value="F:flavin-dependent sulfhydryl oxidase activity"/>
    <property type="evidence" value="ECO:0007669"/>
    <property type="project" value="InterPro"/>
</dbReference>
<dbReference type="STRING" id="564608.C1MGV4"/>
<dbReference type="InterPro" id="IPR036774">
    <property type="entry name" value="ERV/ALR_sulphydryl_oxid_sf"/>
</dbReference>
<dbReference type="EMBL" id="GG663735">
    <property type="protein sequence ID" value="EEH60095.1"/>
    <property type="molecule type" value="Genomic_DNA"/>
</dbReference>
<evidence type="ECO:0000259" key="7">
    <source>
        <dbReference type="PROSITE" id="PS51324"/>
    </source>
</evidence>
<comment type="catalytic activity">
    <reaction evidence="6">
        <text>2 R'C(R)SH + O2 = R'C(R)S-S(R)CR' + H2O2</text>
        <dbReference type="Rhea" id="RHEA:17357"/>
        <dbReference type="ChEBI" id="CHEBI:15379"/>
        <dbReference type="ChEBI" id="CHEBI:16240"/>
        <dbReference type="ChEBI" id="CHEBI:16520"/>
        <dbReference type="ChEBI" id="CHEBI:17412"/>
        <dbReference type="EC" id="1.8.3.2"/>
    </reaction>
</comment>
<dbReference type="OrthoDB" id="17199at2759"/>
<protein>
    <recommendedName>
        <fullName evidence="6">Sulfhydryl oxidase</fullName>
        <ecNumber evidence="6">1.8.3.2</ecNumber>
    </recommendedName>
</protein>
<feature type="domain" description="ERV/ALR sulfhydryl oxidase" evidence="7">
    <location>
        <begin position="1"/>
        <end position="101"/>
    </location>
</feature>
<gene>
    <name evidence="8" type="ORF">MICPUCDRAFT_7881</name>
</gene>
<dbReference type="InterPro" id="IPR039799">
    <property type="entry name" value="ALR/ERV"/>
</dbReference>
<keyword evidence="5" id="KW-1015">Disulfide bond</keyword>
<evidence type="ECO:0000256" key="1">
    <source>
        <dbReference type="ARBA" id="ARBA00001974"/>
    </source>
</evidence>
<dbReference type="RefSeq" id="XP_003054843.1">
    <property type="nucleotide sequence ID" value="XM_003054797.1"/>
</dbReference>
<proteinExistence type="predicted"/>
<feature type="non-terminal residue" evidence="8">
    <location>
        <position position="1"/>
    </location>
</feature>
<feature type="non-terminal residue" evidence="8">
    <location>
        <position position="107"/>
    </location>
</feature>
<dbReference type="GeneID" id="9680781"/>
<dbReference type="Gene3D" id="1.20.120.310">
    <property type="entry name" value="ERV/ALR sulfhydryl oxidase domain"/>
    <property type="match status" value="1"/>
</dbReference>
<keyword evidence="3 6" id="KW-0274">FAD</keyword>
<evidence type="ECO:0000256" key="5">
    <source>
        <dbReference type="ARBA" id="ARBA00023157"/>
    </source>
</evidence>
<dbReference type="KEGG" id="mpp:MICPUCDRAFT_7881"/>
<dbReference type="PANTHER" id="PTHR12645">
    <property type="entry name" value="ALR/ERV"/>
    <property type="match status" value="1"/>
</dbReference>
<dbReference type="EC" id="1.8.3.2" evidence="6"/>
<sequence length="107" mass="12313">GFVSREELGRATWLLLHTIAAEYPDEPTRAQRRDAREFLRTMTSLYPCERCGAEFADITRRDAPDVSSGDALRAWTCRAHNEVNAKLGKPAFACERFHERWRGVRCD</sequence>
<dbReference type="SUPFAM" id="SSF69000">
    <property type="entry name" value="FAD-dependent thiol oxidase"/>
    <property type="match status" value="1"/>
</dbReference>
<evidence type="ECO:0000313" key="8">
    <source>
        <dbReference type="EMBL" id="EEH60095.1"/>
    </source>
</evidence>